<dbReference type="GO" id="GO:0000460">
    <property type="term" value="P:maturation of 5.8S rRNA"/>
    <property type="evidence" value="ECO:0007669"/>
    <property type="project" value="TreeGrafter"/>
</dbReference>
<accession>A0A8B8I7A3</accession>
<evidence type="ECO:0000256" key="1">
    <source>
        <dbReference type="ARBA" id="ARBA00004123"/>
    </source>
</evidence>
<dbReference type="GO" id="GO:0000178">
    <property type="term" value="C:exosome (RNase complex)"/>
    <property type="evidence" value="ECO:0007669"/>
    <property type="project" value="TreeGrafter"/>
</dbReference>
<dbReference type="PANTHER" id="PTHR15341:SF3">
    <property type="entry name" value="NUCLEAR NUCLEIC ACID-BINDING PROTEIN C1D"/>
    <property type="match status" value="1"/>
</dbReference>
<dbReference type="Proteomes" id="UP001652626">
    <property type="component" value="Chromosome 15"/>
</dbReference>
<keyword evidence="7" id="KW-0963">Cytoplasm</keyword>
<dbReference type="GO" id="GO:0003677">
    <property type="term" value="F:DNA binding"/>
    <property type="evidence" value="ECO:0007669"/>
    <property type="project" value="UniProtKB-KW"/>
</dbReference>
<keyword evidence="7" id="KW-0238">DNA-binding</keyword>
<dbReference type="AlphaFoldDB" id="A0A8B8I7A3"/>
<gene>
    <name evidence="9" type="primary">LOC113398424</name>
</gene>
<protein>
    <recommendedName>
        <fullName evidence="3 7">Nuclear nucleic acid-binding protein C1D</fullName>
    </recommendedName>
</protein>
<evidence type="ECO:0000256" key="3">
    <source>
        <dbReference type="ARBA" id="ARBA00015212"/>
    </source>
</evidence>
<dbReference type="InterPro" id="IPR007146">
    <property type="entry name" value="Sas10/Utp3/C1D"/>
</dbReference>
<comment type="subunit">
    <text evidence="7">Monomer and homodimer.</text>
</comment>
<keyword evidence="6 7" id="KW-0539">Nucleus</keyword>
<dbReference type="GO" id="GO:0005730">
    <property type="term" value="C:nucleolus"/>
    <property type="evidence" value="ECO:0007669"/>
    <property type="project" value="UniProtKB-SubCell"/>
</dbReference>
<dbReference type="PANTHER" id="PTHR15341">
    <property type="entry name" value="SUN-COR STEROID HORMONE RECEPTOR CO-REPRESSOR"/>
    <property type="match status" value="1"/>
</dbReference>
<comment type="function">
    <text evidence="7">Plays a role in the recruitment of the exosome to pre-rRNA to mediate the 3'-5' end processing of the 5.8S rRNA.</text>
</comment>
<comment type="similarity">
    <text evidence="2 7">Belongs to the C1D family.</text>
</comment>
<reference evidence="9" key="1">
    <citation type="submission" date="2025-08" db="UniProtKB">
        <authorList>
            <consortium name="RefSeq"/>
        </authorList>
    </citation>
    <scope>IDENTIFICATION</scope>
    <source>
        <tissue evidence="9">Whole body</tissue>
    </source>
</reference>
<dbReference type="GO" id="GO:0005737">
    <property type="term" value="C:cytoplasm"/>
    <property type="evidence" value="ECO:0007669"/>
    <property type="project" value="UniProtKB-SubCell"/>
</dbReference>
<evidence type="ECO:0000313" key="9">
    <source>
        <dbReference type="RefSeq" id="XP_026492944.1"/>
    </source>
</evidence>
<evidence type="ECO:0000256" key="2">
    <source>
        <dbReference type="ARBA" id="ARBA00009154"/>
    </source>
</evidence>
<keyword evidence="8" id="KW-1185">Reference proteome</keyword>
<dbReference type="GO" id="GO:0010468">
    <property type="term" value="P:regulation of gene expression"/>
    <property type="evidence" value="ECO:0007669"/>
    <property type="project" value="TreeGrafter"/>
</dbReference>
<evidence type="ECO:0000256" key="4">
    <source>
        <dbReference type="ARBA" id="ARBA00022552"/>
    </source>
</evidence>
<proteinExistence type="inferred from homology"/>
<dbReference type="InterPro" id="IPR011082">
    <property type="entry name" value="Exosome-assoc_fac/DNA_repair"/>
</dbReference>
<dbReference type="OMA" id="KLMSMPR"/>
<comment type="subcellular location">
    <subcellularLocation>
        <location evidence="7">Cytoplasm</location>
    </subcellularLocation>
    <subcellularLocation>
        <location evidence="7">Nucleus</location>
        <location evidence="7">Nucleolus</location>
    </subcellularLocation>
    <subcellularLocation>
        <location evidence="1 7">Nucleus</location>
    </subcellularLocation>
</comment>
<organism evidence="8 9">
    <name type="scientific">Vanessa tameamea</name>
    <name type="common">Kamehameha butterfly</name>
    <dbReference type="NCBI Taxonomy" id="334116"/>
    <lineage>
        <taxon>Eukaryota</taxon>
        <taxon>Metazoa</taxon>
        <taxon>Ecdysozoa</taxon>
        <taxon>Arthropoda</taxon>
        <taxon>Hexapoda</taxon>
        <taxon>Insecta</taxon>
        <taxon>Pterygota</taxon>
        <taxon>Neoptera</taxon>
        <taxon>Endopterygota</taxon>
        <taxon>Lepidoptera</taxon>
        <taxon>Glossata</taxon>
        <taxon>Ditrysia</taxon>
        <taxon>Papilionoidea</taxon>
        <taxon>Nymphalidae</taxon>
        <taxon>Nymphalinae</taxon>
        <taxon>Vanessa</taxon>
    </lineage>
</organism>
<dbReference type="RefSeq" id="XP_026492944.1">
    <property type="nucleotide sequence ID" value="XM_026637159.2"/>
</dbReference>
<dbReference type="OrthoDB" id="1421013at2759"/>
<sequence length="148" mass="17484">MDMDWNLEYGELAKDTEFVNKYESLKQNLIELEHVLEKLLPLRAQYDKMCLPAQIELDLFLAFTLNSLHWVQLRVEGVDPTTHPIKDELQRIKTVMVKWQEVKDKEKRPTVDLEAAKRFVRSGLYDPYRAIGQSANKKIKFNDEDMDE</sequence>
<keyword evidence="4 7" id="KW-0698">rRNA processing</keyword>
<evidence type="ECO:0000313" key="8">
    <source>
        <dbReference type="Proteomes" id="UP001652626"/>
    </source>
</evidence>
<evidence type="ECO:0000256" key="6">
    <source>
        <dbReference type="ARBA" id="ARBA00023242"/>
    </source>
</evidence>
<dbReference type="Pfam" id="PF04000">
    <property type="entry name" value="Sas10_Utp3"/>
    <property type="match status" value="1"/>
</dbReference>
<evidence type="ECO:0000256" key="7">
    <source>
        <dbReference type="RuleBase" id="RU368003"/>
    </source>
</evidence>
<dbReference type="GeneID" id="113398424"/>
<evidence type="ECO:0000256" key="5">
    <source>
        <dbReference type="ARBA" id="ARBA00022884"/>
    </source>
</evidence>
<keyword evidence="5 7" id="KW-0694">RNA-binding</keyword>
<name>A0A8B8I7A3_VANTA</name>
<dbReference type="GO" id="GO:0003723">
    <property type="term" value="F:RNA binding"/>
    <property type="evidence" value="ECO:0007669"/>
    <property type="project" value="UniProtKB-UniRule"/>
</dbReference>